<feature type="compositionally biased region" description="Low complexity" evidence="1">
    <location>
        <begin position="215"/>
        <end position="224"/>
    </location>
</feature>
<feature type="region of interest" description="Disordered" evidence="1">
    <location>
        <begin position="518"/>
        <end position="763"/>
    </location>
</feature>
<feature type="compositionally biased region" description="Polar residues" evidence="1">
    <location>
        <begin position="689"/>
        <end position="701"/>
    </location>
</feature>
<reference evidence="2 3" key="1">
    <citation type="submission" date="2016-07" db="EMBL/GenBank/DDBJ databases">
        <title>Pervasive Adenine N6-methylation of Active Genes in Fungi.</title>
        <authorList>
            <consortium name="DOE Joint Genome Institute"/>
            <person name="Mondo S.J."/>
            <person name="Dannebaum R.O."/>
            <person name="Kuo R.C."/>
            <person name="Labutti K."/>
            <person name="Haridas S."/>
            <person name="Kuo A."/>
            <person name="Salamov A."/>
            <person name="Ahrendt S.R."/>
            <person name="Lipzen A."/>
            <person name="Sullivan W."/>
            <person name="Andreopoulos W.B."/>
            <person name="Clum A."/>
            <person name="Lindquist E."/>
            <person name="Daum C."/>
            <person name="Ramamoorthy G.K."/>
            <person name="Gryganskyi A."/>
            <person name="Culley D."/>
            <person name="Magnuson J.K."/>
            <person name="James T.Y."/>
            <person name="O'Malley M.A."/>
            <person name="Stajich J.E."/>
            <person name="Spatafora J.W."/>
            <person name="Visel A."/>
            <person name="Grigoriev I.V."/>
        </authorList>
    </citation>
    <scope>NUCLEOTIDE SEQUENCE [LARGE SCALE GENOMIC DNA]</scope>
    <source>
        <strain evidence="2 3">62-1032</strain>
    </source>
</reference>
<evidence type="ECO:0000313" key="2">
    <source>
        <dbReference type="EMBL" id="ORY47195.1"/>
    </source>
</evidence>
<sequence length="777" mass="84363">MPAPRHPTHAQYQQQDDAAPAFSKGKGAQHYQQPADGLAISYEQHSQPLYHADESERAMGWDRNDLPIPRNVTKGGFLAAYDPQTDSSNRVDSVFDAYADMYADMEGEEDDEQQQEEQGGVEYDSSAHHDAQPPLEDYNSQPQAREPWDQRGKNGLYGGGGRGADDRETGWVSNYGLGGRAAGVEEDLRYEEEQAGRTARLDSRDTYRGGRRRSSSGTEHSSYGPVTPTNDSFSGPAGGPHIANHESGYRHGNSPPSTQEIKPSSKLSFSHPPPMPDNTQPPTSPPTTLKKKTPPPKASGVPVPLVNPMQQADTSLLNTTRRKSAFKWNRSKKTPVISNPILPDGFVESLGMETFALTPGCSAPNHLLQQSAASSSANLGSDHDSSASSVKSGKKDQKDQNRAPRPRKISNRPNFLPALKLGAPDLNVPISHPDGTSSLPRPTESPIPTPVRLPLNALRHSSGDERNSSDYSHEISDAFRRLSRDSEVSYAPSSKTLASAEKTRRLYFNGIREERARQADQEVQANRAPILANAPAVPAMPTRYQDEVESPAPSQSTTRHGSTDSAFRNPWGPNSGARQSGGSFHSNNGAGNRRSFGTPQGFNTEPRGSISSHRTINQQPYRPKSFTRPKSHTAPVIEASDSRESSNYGGGEEERQRQGSTSSAYSENSNINDYLSSSSDNEDIYSSYTSQPQQPLHNTQPLRRKSLAPTATAPLNLNRRQPQEEKVVPSAQGTTGPSGGFNNWGHREEAGSAPFGGFGARADPDIIGATGFRNPFG</sequence>
<comment type="caution">
    <text evidence="2">The sequence shown here is derived from an EMBL/GenBank/DDBJ whole genome shotgun (WGS) entry which is preliminary data.</text>
</comment>
<organism evidence="2 3">
    <name type="scientific">Leucosporidium creatinivorum</name>
    <dbReference type="NCBI Taxonomy" id="106004"/>
    <lineage>
        <taxon>Eukaryota</taxon>
        <taxon>Fungi</taxon>
        <taxon>Dikarya</taxon>
        <taxon>Basidiomycota</taxon>
        <taxon>Pucciniomycotina</taxon>
        <taxon>Microbotryomycetes</taxon>
        <taxon>Leucosporidiales</taxon>
        <taxon>Leucosporidium</taxon>
    </lineage>
</organism>
<feature type="compositionally biased region" description="Acidic residues" evidence="1">
    <location>
        <begin position="103"/>
        <end position="115"/>
    </location>
</feature>
<feature type="compositionally biased region" description="Polar residues" evidence="1">
    <location>
        <begin position="576"/>
        <end position="603"/>
    </location>
</feature>
<evidence type="ECO:0000313" key="3">
    <source>
        <dbReference type="Proteomes" id="UP000193467"/>
    </source>
</evidence>
<feature type="compositionally biased region" description="Basic and acidic residues" evidence="1">
    <location>
        <begin position="393"/>
        <end position="402"/>
    </location>
</feature>
<dbReference type="OrthoDB" id="2537127at2759"/>
<feature type="compositionally biased region" description="Polar residues" evidence="1">
    <location>
        <begin position="308"/>
        <end position="319"/>
    </location>
</feature>
<name>A0A1Y2CLI0_9BASI</name>
<feature type="compositionally biased region" description="Low complexity" evidence="1">
    <location>
        <begin position="676"/>
        <end position="688"/>
    </location>
</feature>
<evidence type="ECO:0000256" key="1">
    <source>
        <dbReference type="SAM" id="MobiDB-lite"/>
    </source>
</evidence>
<feature type="region of interest" description="Disordered" evidence="1">
    <location>
        <begin position="100"/>
        <end position="320"/>
    </location>
</feature>
<feature type="compositionally biased region" description="Basic and acidic residues" evidence="1">
    <location>
        <begin position="191"/>
        <end position="208"/>
    </location>
</feature>
<feature type="compositionally biased region" description="Polar residues" evidence="1">
    <location>
        <begin position="552"/>
        <end position="566"/>
    </location>
</feature>
<keyword evidence="3" id="KW-1185">Reference proteome</keyword>
<dbReference type="AlphaFoldDB" id="A0A1Y2CLI0"/>
<accession>A0A1Y2CLI0</accession>
<feature type="compositionally biased region" description="Polar residues" evidence="1">
    <location>
        <begin position="609"/>
        <end position="620"/>
    </location>
</feature>
<protein>
    <submittedName>
        <fullName evidence="2">Uncharacterized protein</fullName>
    </submittedName>
</protein>
<dbReference type="InParanoid" id="A0A1Y2CLI0"/>
<proteinExistence type="predicted"/>
<feature type="region of interest" description="Disordered" evidence="1">
    <location>
        <begin position="357"/>
        <end position="454"/>
    </location>
</feature>
<gene>
    <name evidence="2" type="ORF">BCR35DRAFT_356222</name>
</gene>
<feature type="compositionally biased region" description="Polar residues" evidence="1">
    <location>
        <begin position="660"/>
        <end position="675"/>
    </location>
</feature>
<feature type="compositionally biased region" description="Polar residues" evidence="1">
    <location>
        <begin position="254"/>
        <end position="268"/>
    </location>
</feature>
<dbReference type="Proteomes" id="UP000193467">
    <property type="component" value="Unassembled WGS sequence"/>
</dbReference>
<dbReference type="EMBL" id="MCGR01000117">
    <property type="protein sequence ID" value="ORY47195.1"/>
    <property type="molecule type" value="Genomic_DNA"/>
</dbReference>
<feature type="compositionally biased region" description="Low complexity" evidence="1">
    <location>
        <begin position="10"/>
        <end position="21"/>
    </location>
</feature>
<feature type="region of interest" description="Disordered" evidence="1">
    <location>
        <begin position="1"/>
        <end position="38"/>
    </location>
</feature>